<reference evidence="2" key="1">
    <citation type="journal article" date="2021" name="Genome Biol. Evol.">
        <title>The assembled and annotated genome of the fairy-ring fungus Marasmius oreades.</title>
        <authorList>
            <person name="Hiltunen M."/>
            <person name="Ament-Velasquez S.L."/>
            <person name="Johannesson H."/>
        </authorList>
    </citation>
    <scope>NUCLEOTIDE SEQUENCE</scope>
    <source>
        <strain evidence="2">03SP1</strain>
    </source>
</reference>
<dbReference type="KEGG" id="more:E1B28_002453"/>
<gene>
    <name evidence="2" type="ORF">E1B28_002453</name>
</gene>
<evidence type="ECO:0000313" key="2">
    <source>
        <dbReference type="EMBL" id="KAG7086500.1"/>
    </source>
</evidence>
<dbReference type="AlphaFoldDB" id="A0A9P7RNN9"/>
<sequence>MTGDELLEQDYSVLPLLTKGVGGKFTMVYNGLPDWDDVGVYYDWTCFRKNLAKFETAGIISMLTSLQSIFLAGSRIVFHASFLERSPQQIASSAGMHHNDASLGIPQNGRLFRTLRYELSESMMLLSSHQVQPDDSSVEMNGKASARLTRS</sequence>
<name>A0A9P7RNN9_9AGAR</name>
<evidence type="ECO:0000256" key="1">
    <source>
        <dbReference type="SAM" id="MobiDB-lite"/>
    </source>
</evidence>
<dbReference type="EMBL" id="CM032190">
    <property type="protein sequence ID" value="KAG7086500.1"/>
    <property type="molecule type" value="Genomic_DNA"/>
</dbReference>
<dbReference type="Proteomes" id="UP001049176">
    <property type="component" value="Chromosome 10"/>
</dbReference>
<accession>A0A9P7RNN9</accession>
<protein>
    <submittedName>
        <fullName evidence="2">Uncharacterized protein</fullName>
    </submittedName>
</protein>
<dbReference type="GeneID" id="66071529"/>
<organism evidence="2 3">
    <name type="scientific">Marasmius oreades</name>
    <name type="common">fairy-ring Marasmius</name>
    <dbReference type="NCBI Taxonomy" id="181124"/>
    <lineage>
        <taxon>Eukaryota</taxon>
        <taxon>Fungi</taxon>
        <taxon>Dikarya</taxon>
        <taxon>Basidiomycota</taxon>
        <taxon>Agaricomycotina</taxon>
        <taxon>Agaricomycetes</taxon>
        <taxon>Agaricomycetidae</taxon>
        <taxon>Agaricales</taxon>
        <taxon>Marasmiineae</taxon>
        <taxon>Marasmiaceae</taxon>
        <taxon>Marasmius</taxon>
    </lineage>
</organism>
<feature type="compositionally biased region" description="Polar residues" evidence="1">
    <location>
        <begin position="130"/>
        <end position="139"/>
    </location>
</feature>
<comment type="caution">
    <text evidence="2">The sequence shown here is derived from an EMBL/GenBank/DDBJ whole genome shotgun (WGS) entry which is preliminary data.</text>
</comment>
<evidence type="ECO:0000313" key="3">
    <source>
        <dbReference type="Proteomes" id="UP001049176"/>
    </source>
</evidence>
<proteinExistence type="predicted"/>
<dbReference type="RefSeq" id="XP_043002971.1">
    <property type="nucleotide sequence ID" value="XM_043159371.1"/>
</dbReference>
<keyword evidence="3" id="KW-1185">Reference proteome</keyword>
<feature type="region of interest" description="Disordered" evidence="1">
    <location>
        <begin position="130"/>
        <end position="151"/>
    </location>
</feature>